<evidence type="ECO:0000313" key="2">
    <source>
        <dbReference type="Proteomes" id="UP000029121"/>
    </source>
</evidence>
<gene>
    <name evidence="1" type="ORF">CARUB_v10003721mg</name>
</gene>
<protein>
    <submittedName>
        <fullName evidence="1">Uncharacterized protein</fullName>
    </submittedName>
</protein>
<dbReference type="EMBL" id="KB870810">
    <property type="protein sequence ID" value="EOA22980.1"/>
    <property type="molecule type" value="Genomic_DNA"/>
</dbReference>
<accession>R0HD76</accession>
<keyword evidence="2" id="KW-1185">Reference proteome</keyword>
<feature type="non-terminal residue" evidence="1">
    <location>
        <position position="1"/>
    </location>
</feature>
<sequence>TVQPQKRKKKQSIETKATDSNAVTTFQTTSSTTTDNKLSSGIRQLNHLGKDRDEVTWIAIEVKVFVLVRYVLCS</sequence>
<organism evidence="1 2">
    <name type="scientific">Capsella rubella</name>
    <dbReference type="NCBI Taxonomy" id="81985"/>
    <lineage>
        <taxon>Eukaryota</taxon>
        <taxon>Viridiplantae</taxon>
        <taxon>Streptophyta</taxon>
        <taxon>Embryophyta</taxon>
        <taxon>Tracheophyta</taxon>
        <taxon>Spermatophyta</taxon>
        <taxon>Magnoliopsida</taxon>
        <taxon>eudicotyledons</taxon>
        <taxon>Gunneridae</taxon>
        <taxon>Pentapetalae</taxon>
        <taxon>rosids</taxon>
        <taxon>malvids</taxon>
        <taxon>Brassicales</taxon>
        <taxon>Brassicaceae</taxon>
        <taxon>Camelineae</taxon>
        <taxon>Capsella</taxon>
    </lineage>
</organism>
<evidence type="ECO:0000313" key="1">
    <source>
        <dbReference type="EMBL" id="EOA22980.1"/>
    </source>
</evidence>
<dbReference type="Proteomes" id="UP000029121">
    <property type="component" value="Unassembled WGS sequence"/>
</dbReference>
<proteinExistence type="predicted"/>
<dbReference type="AlphaFoldDB" id="R0HD76"/>
<reference evidence="2" key="1">
    <citation type="journal article" date="2013" name="Nat. Genet.">
        <title>The Capsella rubella genome and the genomic consequences of rapid mating system evolution.</title>
        <authorList>
            <person name="Slotte T."/>
            <person name="Hazzouri K.M."/>
            <person name="Agren J.A."/>
            <person name="Koenig D."/>
            <person name="Maumus F."/>
            <person name="Guo Y.L."/>
            <person name="Steige K."/>
            <person name="Platts A.E."/>
            <person name="Escobar J.S."/>
            <person name="Newman L.K."/>
            <person name="Wang W."/>
            <person name="Mandakova T."/>
            <person name="Vello E."/>
            <person name="Smith L.M."/>
            <person name="Henz S.R."/>
            <person name="Steffen J."/>
            <person name="Takuno S."/>
            <person name="Brandvain Y."/>
            <person name="Coop G."/>
            <person name="Andolfatto P."/>
            <person name="Hu T.T."/>
            <person name="Blanchette M."/>
            <person name="Clark R.M."/>
            <person name="Quesneville H."/>
            <person name="Nordborg M."/>
            <person name="Gaut B.S."/>
            <person name="Lysak M.A."/>
            <person name="Jenkins J."/>
            <person name="Grimwood J."/>
            <person name="Chapman J."/>
            <person name="Prochnik S."/>
            <person name="Shu S."/>
            <person name="Rokhsar D."/>
            <person name="Schmutz J."/>
            <person name="Weigel D."/>
            <person name="Wright S.I."/>
        </authorList>
    </citation>
    <scope>NUCLEOTIDE SEQUENCE [LARGE SCALE GENOMIC DNA]</scope>
    <source>
        <strain evidence="2">cv. Monte Gargano</strain>
    </source>
</reference>
<name>R0HD76_9BRAS</name>